<name>A0ABP5HE23_9ACTN</name>
<dbReference type="Gene3D" id="1.10.150.240">
    <property type="entry name" value="Putative phosphatase, domain 2"/>
    <property type="match status" value="1"/>
</dbReference>
<protein>
    <submittedName>
        <fullName evidence="1">Haloacid dehalogenase-like hydrolase</fullName>
    </submittedName>
</protein>
<dbReference type="InterPro" id="IPR036412">
    <property type="entry name" value="HAD-like_sf"/>
</dbReference>
<comment type="caution">
    <text evidence="1">The sequence shown here is derived from an EMBL/GenBank/DDBJ whole genome shotgun (WGS) entry which is preliminary data.</text>
</comment>
<dbReference type="EMBL" id="BAAAPE010000006">
    <property type="protein sequence ID" value="GAA2070521.1"/>
    <property type="molecule type" value="Genomic_DNA"/>
</dbReference>
<dbReference type="RefSeq" id="WP_344526527.1">
    <property type="nucleotide sequence ID" value="NZ_BAAAPE010000006.1"/>
</dbReference>
<sequence length="231" mass="24721">MVRLVLWDIDHTLITMRGVGREVFGEAFRQVTGREMQRQARVDGMTDAVIFRETAKLHGLGTSREDFDRFADALAEAHLRHAPRIRERGHALAGAAAALSGLAALGLPQTVVTGNVRGSAEVKLRVFGLDSQIDWDLGAYGDDADERADLVRLALDRARQPRMPDLTPSDTVLIGDTPADVGAGLACGVRVIAVATGRSDAHELRAAGAQTVLPDLADTEALIKSVDGDPK</sequence>
<dbReference type="SUPFAM" id="SSF56784">
    <property type="entry name" value="HAD-like"/>
    <property type="match status" value="1"/>
</dbReference>
<accession>A0ABP5HE23</accession>
<evidence type="ECO:0000313" key="1">
    <source>
        <dbReference type="EMBL" id="GAA2070521.1"/>
    </source>
</evidence>
<dbReference type="InterPro" id="IPR023198">
    <property type="entry name" value="PGP-like_dom2"/>
</dbReference>
<reference evidence="2" key="1">
    <citation type="journal article" date="2019" name="Int. J. Syst. Evol. Microbiol.">
        <title>The Global Catalogue of Microorganisms (GCM) 10K type strain sequencing project: providing services to taxonomists for standard genome sequencing and annotation.</title>
        <authorList>
            <consortium name="The Broad Institute Genomics Platform"/>
            <consortium name="The Broad Institute Genome Sequencing Center for Infectious Disease"/>
            <person name="Wu L."/>
            <person name="Ma J."/>
        </authorList>
    </citation>
    <scope>NUCLEOTIDE SEQUENCE [LARGE SCALE GENOMIC DNA]</scope>
    <source>
        <strain evidence="2">JCM 15478</strain>
    </source>
</reference>
<dbReference type="SFLD" id="SFLDG01129">
    <property type="entry name" value="C1.5:_HAD__Beta-PGM__Phosphata"/>
    <property type="match status" value="1"/>
</dbReference>
<keyword evidence="2" id="KW-1185">Reference proteome</keyword>
<evidence type="ECO:0000313" key="2">
    <source>
        <dbReference type="Proteomes" id="UP001500016"/>
    </source>
</evidence>
<dbReference type="Pfam" id="PF12710">
    <property type="entry name" value="HAD"/>
    <property type="match status" value="1"/>
</dbReference>
<dbReference type="InterPro" id="IPR023214">
    <property type="entry name" value="HAD_sf"/>
</dbReference>
<dbReference type="InterPro" id="IPR050155">
    <property type="entry name" value="HAD-like_hydrolase_sf"/>
</dbReference>
<dbReference type="Proteomes" id="UP001500016">
    <property type="component" value="Unassembled WGS sequence"/>
</dbReference>
<dbReference type="PANTHER" id="PTHR43434">
    <property type="entry name" value="PHOSPHOGLYCOLATE PHOSPHATASE"/>
    <property type="match status" value="1"/>
</dbReference>
<gene>
    <name evidence="1" type="ORF">GCM10009801_21320</name>
</gene>
<dbReference type="PANTHER" id="PTHR43434:SF1">
    <property type="entry name" value="PHOSPHOGLYCOLATE PHOSPHATASE"/>
    <property type="match status" value="1"/>
</dbReference>
<dbReference type="Gene3D" id="3.40.50.1000">
    <property type="entry name" value="HAD superfamily/HAD-like"/>
    <property type="match status" value="1"/>
</dbReference>
<dbReference type="SFLD" id="SFLDS00003">
    <property type="entry name" value="Haloacid_Dehalogenase"/>
    <property type="match status" value="1"/>
</dbReference>
<organism evidence="1 2">
    <name type="scientific">Streptomyces albiaxialis</name>
    <dbReference type="NCBI Taxonomy" id="329523"/>
    <lineage>
        <taxon>Bacteria</taxon>
        <taxon>Bacillati</taxon>
        <taxon>Actinomycetota</taxon>
        <taxon>Actinomycetes</taxon>
        <taxon>Kitasatosporales</taxon>
        <taxon>Streptomycetaceae</taxon>
        <taxon>Streptomyces</taxon>
    </lineage>
</organism>
<proteinExistence type="predicted"/>